<protein>
    <submittedName>
        <fullName evidence="7">MerR family transcriptional regulator</fullName>
    </submittedName>
</protein>
<evidence type="ECO:0000259" key="6">
    <source>
        <dbReference type="PROSITE" id="PS50937"/>
    </source>
</evidence>
<dbReference type="InterPro" id="IPR000551">
    <property type="entry name" value="MerR-type_HTH_dom"/>
</dbReference>
<keyword evidence="2" id="KW-0805">Transcription regulation</keyword>
<keyword evidence="5" id="KW-0175">Coiled coil</keyword>
<dbReference type="PROSITE" id="PS50937">
    <property type="entry name" value="HTH_MERR_2"/>
    <property type="match status" value="1"/>
</dbReference>
<dbReference type="SMART" id="SM00422">
    <property type="entry name" value="HTH_MERR"/>
    <property type="match status" value="1"/>
</dbReference>
<organism evidence="7 8">
    <name type="scientific">Allobacillus salarius</name>
    <dbReference type="NCBI Taxonomy" id="1955272"/>
    <lineage>
        <taxon>Bacteria</taxon>
        <taxon>Bacillati</taxon>
        <taxon>Bacillota</taxon>
        <taxon>Bacilli</taxon>
        <taxon>Bacillales</taxon>
        <taxon>Bacillaceae</taxon>
        <taxon>Allobacillus</taxon>
    </lineage>
</organism>
<sequence>MVKTYSIAEVADRFGVSHRTIRYYEEVGLIHPERTATGQRIFTRKELTQLQLIFRGKKYGFKLDEIKEMVLLFEEDPTGREQLKRTIEYGEEKIAEVTKRMNELAQLKKEMEMFLDTFRNELTKLEEEVK</sequence>
<dbReference type="InterPro" id="IPR009061">
    <property type="entry name" value="DNA-bd_dom_put_sf"/>
</dbReference>
<dbReference type="PRINTS" id="PR00040">
    <property type="entry name" value="HTHMERR"/>
</dbReference>
<gene>
    <name evidence="7" type="ORF">FPQ13_06435</name>
</gene>
<dbReference type="Gene3D" id="1.10.1660.10">
    <property type="match status" value="1"/>
</dbReference>
<dbReference type="PANTHER" id="PTHR30204">
    <property type="entry name" value="REDOX-CYCLING DRUG-SENSING TRANSCRIPTIONAL ACTIVATOR SOXR"/>
    <property type="match status" value="1"/>
</dbReference>
<proteinExistence type="predicted"/>
<dbReference type="GO" id="GO:0003677">
    <property type="term" value="F:DNA binding"/>
    <property type="evidence" value="ECO:0007669"/>
    <property type="project" value="UniProtKB-KW"/>
</dbReference>
<evidence type="ECO:0000256" key="3">
    <source>
        <dbReference type="ARBA" id="ARBA00023125"/>
    </source>
</evidence>
<evidence type="ECO:0000256" key="2">
    <source>
        <dbReference type="ARBA" id="ARBA00023015"/>
    </source>
</evidence>
<dbReference type="RefSeq" id="WP_144088510.1">
    <property type="nucleotide sequence ID" value="NZ_VMHE01000008.1"/>
</dbReference>
<comment type="caution">
    <text evidence="7">The sequence shown here is derived from an EMBL/GenBank/DDBJ whole genome shotgun (WGS) entry which is preliminary data.</text>
</comment>
<name>A0A556PMQ8_9BACI</name>
<keyword evidence="3" id="KW-0238">DNA-binding</keyword>
<accession>A0A556PMQ8</accession>
<dbReference type="Pfam" id="PF13411">
    <property type="entry name" value="MerR_1"/>
    <property type="match status" value="1"/>
</dbReference>
<reference evidence="7 8" key="1">
    <citation type="submission" date="2019-07" db="EMBL/GenBank/DDBJ databases">
        <title>Allobacillus sp. nov. SKP isolated from shrimp paste of Euphausiacea.</title>
        <authorList>
            <person name="Kanchanasin P."/>
            <person name="Tanasupawat S."/>
            <person name="Shi W."/>
            <person name="Wu L."/>
            <person name="Ma J."/>
        </authorList>
    </citation>
    <scope>NUCLEOTIDE SEQUENCE [LARGE SCALE GENOMIC DNA]</scope>
    <source>
        <strain evidence="7 8">SKP4-8</strain>
    </source>
</reference>
<evidence type="ECO:0000256" key="5">
    <source>
        <dbReference type="SAM" id="Coils"/>
    </source>
</evidence>
<dbReference type="OrthoDB" id="9791488at2"/>
<dbReference type="GO" id="GO:0003700">
    <property type="term" value="F:DNA-binding transcription factor activity"/>
    <property type="evidence" value="ECO:0007669"/>
    <property type="project" value="InterPro"/>
</dbReference>
<evidence type="ECO:0000313" key="7">
    <source>
        <dbReference type="EMBL" id="TSJ65685.1"/>
    </source>
</evidence>
<dbReference type="SUPFAM" id="SSF46955">
    <property type="entry name" value="Putative DNA-binding domain"/>
    <property type="match status" value="1"/>
</dbReference>
<dbReference type="InterPro" id="IPR047057">
    <property type="entry name" value="MerR_fam"/>
</dbReference>
<feature type="coiled-coil region" evidence="5">
    <location>
        <begin position="80"/>
        <end position="128"/>
    </location>
</feature>
<dbReference type="EMBL" id="VMHE01000008">
    <property type="protein sequence ID" value="TSJ65685.1"/>
    <property type="molecule type" value="Genomic_DNA"/>
</dbReference>
<keyword evidence="8" id="KW-1185">Reference proteome</keyword>
<dbReference type="AlphaFoldDB" id="A0A556PMQ8"/>
<keyword evidence="4" id="KW-0804">Transcription</keyword>
<evidence type="ECO:0000256" key="1">
    <source>
        <dbReference type="ARBA" id="ARBA00022491"/>
    </source>
</evidence>
<evidence type="ECO:0000256" key="4">
    <source>
        <dbReference type="ARBA" id="ARBA00023163"/>
    </source>
</evidence>
<dbReference type="Proteomes" id="UP000316425">
    <property type="component" value="Unassembled WGS sequence"/>
</dbReference>
<evidence type="ECO:0000313" key="8">
    <source>
        <dbReference type="Proteomes" id="UP000316425"/>
    </source>
</evidence>
<feature type="domain" description="HTH merR-type" evidence="6">
    <location>
        <begin position="4"/>
        <end position="72"/>
    </location>
</feature>
<keyword evidence="1" id="KW-0678">Repressor</keyword>
<dbReference type="PANTHER" id="PTHR30204:SF69">
    <property type="entry name" value="MERR-FAMILY TRANSCRIPTIONAL REGULATOR"/>
    <property type="match status" value="1"/>
</dbReference>